<dbReference type="NCBIfam" id="TIGR02614">
    <property type="entry name" value="ftsW"/>
    <property type="match status" value="1"/>
</dbReference>
<evidence type="ECO:0000256" key="6">
    <source>
        <dbReference type="ARBA" id="ARBA00023136"/>
    </source>
</evidence>
<keyword evidence="4" id="KW-0133">Cell shape</keyword>
<gene>
    <name evidence="8" type="ORF">EDD60_1027</name>
</gene>
<dbReference type="InterPro" id="IPR001182">
    <property type="entry name" value="FtsW/RodA"/>
</dbReference>
<evidence type="ECO:0000256" key="5">
    <source>
        <dbReference type="ARBA" id="ARBA00022989"/>
    </source>
</evidence>
<dbReference type="AlphaFoldDB" id="A0A4R3ZAL6"/>
<dbReference type="GO" id="GO:0005886">
    <property type="term" value="C:plasma membrane"/>
    <property type="evidence" value="ECO:0007669"/>
    <property type="project" value="UniProtKB-SubCell"/>
</dbReference>
<reference evidence="8 9" key="1">
    <citation type="submission" date="2019-03" db="EMBL/GenBank/DDBJ databases">
        <title>Genomic Encyclopedia of Type Strains, Phase IV (KMG-IV): sequencing the most valuable type-strain genomes for metagenomic binning, comparative biology and taxonomic classification.</title>
        <authorList>
            <person name="Goeker M."/>
        </authorList>
    </citation>
    <scope>NUCLEOTIDE SEQUENCE [LARGE SCALE GENOMIC DNA]</scope>
    <source>
        <strain evidence="8 9">DSM 29487</strain>
    </source>
</reference>
<feature type="transmembrane region" description="Helical" evidence="7">
    <location>
        <begin position="141"/>
        <end position="172"/>
    </location>
</feature>
<dbReference type="GO" id="GO:0009252">
    <property type="term" value="P:peptidoglycan biosynthetic process"/>
    <property type="evidence" value="ECO:0007669"/>
    <property type="project" value="InterPro"/>
</dbReference>
<feature type="transmembrane region" description="Helical" evidence="7">
    <location>
        <begin position="178"/>
        <end position="197"/>
    </location>
</feature>
<keyword evidence="9" id="KW-1185">Reference proteome</keyword>
<feature type="transmembrane region" description="Helical" evidence="7">
    <location>
        <begin position="43"/>
        <end position="60"/>
    </location>
</feature>
<feature type="transmembrane region" description="Helical" evidence="7">
    <location>
        <begin position="72"/>
        <end position="91"/>
    </location>
</feature>
<dbReference type="GeneID" id="98914253"/>
<proteinExistence type="predicted"/>
<evidence type="ECO:0000256" key="1">
    <source>
        <dbReference type="ARBA" id="ARBA00004651"/>
    </source>
</evidence>
<organism evidence="8 9">
    <name type="scientific">Longibaculum muris</name>
    <dbReference type="NCBI Taxonomy" id="1796628"/>
    <lineage>
        <taxon>Bacteria</taxon>
        <taxon>Bacillati</taxon>
        <taxon>Bacillota</taxon>
        <taxon>Erysipelotrichia</taxon>
        <taxon>Erysipelotrichales</taxon>
        <taxon>Coprobacillaceae</taxon>
        <taxon>Longibaculum</taxon>
    </lineage>
</organism>
<keyword evidence="3 7" id="KW-0812">Transmembrane</keyword>
<evidence type="ECO:0000256" key="2">
    <source>
        <dbReference type="ARBA" id="ARBA00022475"/>
    </source>
</evidence>
<dbReference type="RefSeq" id="WP_066446058.1">
    <property type="nucleotide sequence ID" value="NZ_JANKBF010000003.1"/>
</dbReference>
<accession>A0A4R3ZAL6</accession>
<dbReference type="PROSITE" id="PS00428">
    <property type="entry name" value="FTSW_RODA_SPOVE"/>
    <property type="match status" value="1"/>
</dbReference>
<comment type="caution">
    <text evidence="8">The sequence shown here is derived from an EMBL/GenBank/DDBJ whole genome shotgun (WGS) entry which is preliminary data.</text>
</comment>
<comment type="subcellular location">
    <subcellularLocation>
        <location evidence="1">Cell membrane</location>
        <topology evidence="1">Multi-pass membrane protein</topology>
    </subcellularLocation>
</comment>
<dbReference type="GO" id="GO:0032153">
    <property type="term" value="C:cell division site"/>
    <property type="evidence" value="ECO:0007669"/>
    <property type="project" value="TreeGrafter"/>
</dbReference>
<dbReference type="Pfam" id="PF01098">
    <property type="entry name" value="FTSW_RODA_SPOVE"/>
    <property type="match status" value="1"/>
</dbReference>
<feature type="transmembrane region" description="Helical" evidence="7">
    <location>
        <begin position="332"/>
        <end position="353"/>
    </location>
</feature>
<dbReference type="EMBL" id="SMCQ01000002">
    <property type="protein sequence ID" value="TCW02045.1"/>
    <property type="molecule type" value="Genomic_DNA"/>
</dbReference>
<dbReference type="PANTHER" id="PTHR30474:SF13">
    <property type="entry name" value="STAGE V SPORULATION PROTEIN E"/>
    <property type="match status" value="1"/>
</dbReference>
<evidence type="ECO:0000313" key="8">
    <source>
        <dbReference type="EMBL" id="TCW02045.1"/>
    </source>
</evidence>
<keyword evidence="6 7" id="KW-0472">Membrane</keyword>
<protein>
    <submittedName>
        <fullName evidence="8">Cell division protein FtsW</fullName>
    </submittedName>
</protein>
<dbReference type="GO" id="GO:0015648">
    <property type="term" value="F:lipid-linked peptidoglycan transporter activity"/>
    <property type="evidence" value="ECO:0007669"/>
    <property type="project" value="TreeGrafter"/>
</dbReference>
<evidence type="ECO:0000256" key="4">
    <source>
        <dbReference type="ARBA" id="ARBA00022960"/>
    </source>
</evidence>
<sequence>MKTKRIIILTLIIVIFGLISVYSSSHVWALYKYDDSLYYIKRQAIFACIGIIAMFITSRIDYHLYKKYYKPIILVCFLLLILVLIPGLGVVRGGSRSWFNFGIFALQPSELFKIGMIIFAAVYIEKNYYHMKKLKYSLKLLLVMGLGFLLIMLQPDFGSGIVMACSIVVMIIVSPFPFIYFVFLGVLGVVGIVFMILSAPYRMKRILSFLDPFQDPLGSGFQAIQALYAIGPGGLLGVGFDKSIQKHFYLPEPQTDFIFAIVAEEFGFLGGIILIGLYLCLFKTILQVSKNVKDLFGSLLMIGIVSLIGIQTLINLGVVVGLFPVTGVTLPLMSYGGTSLTITLMSIGILINISKSANCVL</sequence>
<name>A0A4R3ZAL6_9FIRM</name>
<dbReference type="GO" id="GO:0051301">
    <property type="term" value="P:cell division"/>
    <property type="evidence" value="ECO:0007669"/>
    <property type="project" value="UniProtKB-KW"/>
</dbReference>
<feature type="transmembrane region" description="Helical" evidence="7">
    <location>
        <begin position="257"/>
        <end position="282"/>
    </location>
</feature>
<keyword evidence="5 7" id="KW-1133">Transmembrane helix</keyword>
<evidence type="ECO:0000313" key="9">
    <source>
        <dbReference type="Proteomes" id="UP000295515"/>
    </source>
</evidence>
<feature type="transmembrane region" description="Helical" evidence="7">
    <location>
        <begin position="111"/>
        <end position="129"/>
    </location>
</feature>
<dbReference type="GO" id="GO:0008360">
    <property type="term" value="P:regulation of cell shape"/>
    <property type="evidence" value="ECO:0007669"/>
    <property type="project" value="UniProtKB-KW"/>
</dbReference>
<feature type="transmembrane region" description="Helical" evidence="7">
    <location>
        <begin position="7"/>
        <end position="31"/>
    </location>
</feature>
<evidence type="ECO:0000256" key="7">
    <source>
        <dbReference type="SAM" id="Phobius"/>
    </source>
</evidence>
<feature type="transmembrane region" description="Helical" evidence="7">
    <location>
        <begin position="217"/>
        <end position="237"/>
    </location>
</feature>
<keyword evidence="8" id="KW-0131">Cell cycle</keyword>
<keyword evidence="8" id="KW-0132">Cell division</keyword>
<evidence type="ECO:0000256" key="3">
    <source>
        <dbReference type="ARBA" id="ARBA00022692"/>
    </source>
</evidence>
<feature type="transmembrane region" description="Helical" evidence="7">
    <location>
        <begin position="294"/>
        <end position="320"/>
    </location>
</feature>
<dbReference type="PANTHER" id="PTHR30474">
    <property type="entry name" value="CELL CYCLE PROTEIN"/>
    <property type="match status" value="1"/>
</dbReference>
<keyword evidence="2" id="KW-1003">Cell membrane</keyword>
<dbReference type="InterPro" id="IPR013437">
    <property type="entry name" value="FtsW"/>
</dbReference>
<dbReference type="Proteomes" id="UP000295515">
    <property type="component" value="Unassembled WGS sequence"/>
</dbReference>
<dbReference type="InterPro" id="IPR018365">
    <property type="entry name" value="Cell_cycle_FtsW-rel_CS"/>
</dbReference>